<proteinExistence type="predicted"/>
<evidence type="ECO:0000313" key="1">
    <source>
        <dbReference type="EMBL" id="KAL1275304.1"/>
    </source>
</evidence>
<sequence length="69" mass="7855">MKKRFFFYLLNSGGCPDFSLIRPSPPSCFHAQAGLEPAPFCSGELHEHMPDDRQLNISTLANLQDYKRL</sequence>
<keyword evidence="2" id="KW-1185">Reference proteome</keyword>
<name>A0ABR3NEK9_9TELE</name>
<evidence type="ECO:0000313" key="2">
    <source>
        <dbReference type="Proteomes" id="UP001558613"/>
    </source>
</evidence>
<dbReference type="Proteomes" id="UP001558613">
    <property type="component" value="Unassembled WGS sequence"/>
</dbReference>
<protein>
    <submittedName>
        <fullName evidence="1">Uncharacterized protein</fullName>
    </submittedName>
</protein>
<comment type="caution">
    <text evidence="1">The sequence shown here is derived from an EMBL/GenBank/DDBJ whole genome shotgun (WGS) entry which is preliminary data.</text>
</comment>
<dbReference type="EMBL" id="JAYMGO010000004">
    <property type="protein sequence ID" value="KAL1275304.1"/>
    <property type="molecule type" value="Genomic_DNA"/>
</dbReference>
<organism evidence="1 2">
    <name type="scientific">Cirrhinus molitorella</name>
    <name type="common">mud carp</name>
    <dbReference type="NCBI Taxonomy" id="172907"/>
    <lineage>
        <taxon>Eukaryota</taxon>
        <taxon>Metazoa</taxon>
        <taxon>Chordata</taxon>
        <taxon>Craniata</taxon>
        <taxon>Vertebrata</taxon>
        <taxon>Euteleostomi</taxon>
        <taxon>Actinopterygii</taxon>
        <taxon>Neopterygii</taxon>
        <taxon>Teleostei</taxon>
        <taxon>Ostariophysi</taxon>
        <taxon>Cypriniformes</taxon>
        <taxon>Cyprinidae</taxon>
        <taxon>Labeoninae</taxon>
        <taxon>Labeonini</taxon>
        <taxon>Cirrhinus</taxon>
    </lineage>
</organism>
<reference evidence="1 2" key="1">
    <citation type="submission" date="2023-09" db="EMBL/GenBank/DDBJ databases">
        <authorList>
            <person name="Wang M."/>
        </authorList>
    </citation>
    <scope>NUCLEOTIDE SEQUENCE [LARGE SCALE GENOMIC DNA]</scope>
    <source>
        <strain evidence="1">GT-2023</strain>
        <tissue evidence="1">Liver</tissue>
    </source>
</reference>
<accession>A0ABR3NEK9</accession>
<gene>
    <name evidence="1" type="ORF">QQF64_034927</name>
</gene>